<dbReference type="PANTHER" id="PTHR40455:SF1">
    <property type="entry name" value="ANTITOXIN HIGA"/>
    <property type="match status" value="1"/>
</dbReference>
<evidence type="ECO:0000259" key="1">
    <source>
        <dbReference type="SMART" id="SM00530"/>
    </source>
</evidence>
<dbReference type="InterPro" id="IPR001387">
    <property type="entry name" value="Cro/C1-type_HTH"/>
</dbReference>
<proteinExistence type="predicted"/>
<dbReference type="InterPro" id="IPR039060">
    <property type="entry name" value="Antitox_HigA"/>
</dbReference>
<evidence type="ECO:0000313" key="2">
    <source>
        <dbReference type="EMBL" id="HAC6678839.1"/>
    </source>
</evidence>
<dbReference type="GO" id="GO:0110001">
    <property type="term" value="C:toxin-antitoxin complex"/>
    <property type="evidence" value="ECO:0007669"/>
    <property type="project" value="InterPro"/>
</dbReference>
<dbReference type="SUPFAM" id="SSF47413">
    <property type="entry name" value="lambda repressor-like DNA-binding domains"/>
    <property type="match status" value="1"/>
</dbReference>
<organism evidence="2">
    <name type="scientific">Salmonella enterica subsp. enterica serovar Eastbourne</name>
    <dbReference type="NCBI Taxonomy" id="486993"/>
    <lineage>
        <taxon>Bacteria</taxon>
        <taxon>Pseudomonadati</taxon>
        <taxon>Pseudomonadota</taxon>
        <taxon>Gammaproteobacteria</taxon>
        <taxon>Enterobacterales</taxon>
        <taxon>Enterobacteriaceae</taxon>
        <taxon>Salmonella</taxon>
    </lineage>
</organism>
<dbReference type="GO" id="GO:0001046">
    <property type="term" value="F:core promoter sequence-specific DNA binding"/>
    <property type="evidence" value="ECO:0007669"/>
    <property type="project" value="TreeGrafter"/>
</dbReference>
<dbReference type="CDD" id="cd00093">
    <property type="entry name" value="HTH_XRE"/>
    <property type="match status" value="1"/>
</dbReference>
<sequence>MDEATKADWKTPAEIKEQYRSASILKDRRVVFNIKRNCYRLIVAIAYQRGWIMNIKPIRTEQDYEAALRAVEPMFDNEPELGTPEGDYFEVMCLLIENYEKKHYPVGVPSPVEAIKFRMDQQGLSAKDLEPAIGKSNRVYEILNGTRTLTLPMIRRLHSQLGIPLESLVGV</sequence>
<reference evidence="2" key="2">
    <citation type="submission" date="2018-07" db="EMBL/GenBank/DDBJ databases">
        <authorList>
            <consortium name="NCBI Pathogen Detection Project"/>
        </authorList>
    </citation>
    <scope>NUCLEOTIDE SEQUENCE</scope>
    <source>
        <strain evidence="2">M138</strain>
    </source>
</reference>
<dbReference type="InterPro" id="IPR018669">
    <property type="entry name" value="Toxin_HigB"/>
</dbReference>
<dbReference type="Pfam" id="PF09907">
    <property type="entry name" value="HigB_toxin"/>
    <property type="match status" value="1"/>
</dbReference>
<dbReference type="GO" id="GO:0006355">
    <property type="term" value="P:regulation of DNA-templated transcription"/>
    <property type="evidence" value="ECO:0007669"/>
    <property type="project" value="InterPro"/>
</dbReference>
<dbReference type="PANTHER" id="PTHR40455">
    <property type="entry name" value="ANTITOXIN HIGA"/>
    <property type="match status" value="1"/>
</dbReference>
<dbReference type="SMART" id="SM00530">
    <property type="entry name" value="HTH_XRE"/>
    <property type="match status" value="1"/>
</dbReference>
<dbReference type="GO" id="GO:0003723">
    <property type="term" value="F:RNA binding"/>
    <property type="evidence" value="ECO:0007669"/>
    <property type="project" value="InterPro"/>
</dbReference>
<dbReference type="AlphaFoldDB" id="A0A702BCH2"/>
<name>A0A702BCH2_SALET</name>
<dbReference type="GO" id="GO:0004519">
    <property type="term" value="F:endonuclease activity"/>
    <property type="evidence" value="ECO:0007669"/>
    <property type="project" value="InterPro"/>
</dbReference>
<feature type="domain" description="HTH cro/C1-type" evidence="1">
    <location>
        <begin position="114"/>
        <end position="168"/>
    </location>
</feature>
<dbReference type="Pfam" id="PF01381">
    <property type="entry name" value="HTH_3"/>
    <property type="match status" value="1"/>
</dbReference>
<dbReference type="InterPro" id="IPR010982">
    <property type="entry name" value="Lambda_DNA-bd_dom_sf"/>
</dbReference>
<dbReference type="EMBL" id="DAAMHJ010000037">
    <property type="protein sequence ID" value="HAC6678839.1"/>
    <property type="molecule type" value="Genomic_DNA"/>
</dbReference>
<accession>A0A702BCH2</accession>
<comment type="caution">
    <text evidence="2">The sequence shown here is derived from an EMBL/GenBank/DDBJ whole genome shotgun (WGS) entry which is preliminary data.</text>
</comment>
<protein>
    <submittedName>
        <fullName evidence="2">Transcriptional regulator</fullName>
    </submittedName>
</protein>
<gene>
    <name evidence="2" type="ORF">G0D12_24735</name>
</gene>
<reference evidence="2" key="1">
    <citation type="journal article" date="2018" name="Genome Biol.">
        <title>SKESA: strategic k-mer extension for scrupulous assemblies.</title>
        <authorList>
            <person name="Souvorov A."/>
            <person name="Agarwala R."/>
            <person name="Lipman D.J."/>
        </authorList>
    </citation>
    <scope>NUCLEOTIDE SEQUENCE</scope>
    <source>
        <strain evidence="2">M138</strain>
    </source>
</reference>